<accession>A0A5M3W185</accession>
<dbReference type="Proteomes" id="UP000334990">
    <property type="component" value="Unassembled WGS sequence"/>
</dbReference>
<evidence type="ECO:0000313" key="2">
    <source>
        <dbReference type="Proteomes" id="UP000334990"/>
    </source>
</evidence>
<reference evidence="1 2" key="1">
    <citation type="submission" date="2019-10" db="EMBL/GenBank/DDBJ databases">
        <title>Whole genome shotgun sequence of Acrocarpospora corrugata NBRC 13972.</title>
        <authorList>
            <person name="Ichikawa N."/>
            <person name="Kimura A."/>
            <person name="Kitahashi Y."/>
            <person name="Komaki H."/>
            <person name="Oguchi A."/>
        </authorList>
    </citation>
    <scope>NUCLEOTIDE SEQUENCE [LARGE SCALE GENOMIC DNA]</scope>
    <source>
        <strain evidence="1 2">NBRC 13972</strain>
    </source>
</reference>
<keyword evidence="2" id="KW-1185">Reference proteome</keyword>
<organism evidence="1 2">
    <name type="scientific">Acrocarpospora corrugata</name>
    <dbReference type="NCBI Taxonomy" id="35763"/>
    <lineage>
        <taxon>Bacteria</taxon>
        <taxon>Bacillati</taxon>
        <taxon>Actinomycetota</taxon>
        <taxon>Actinomycetes</taxon>
        <taxon>Streptosporangiales</taxon>
        <taxon>Streptosporangiaceae</taxon>
        <taxon>Acrocarpospora</taxon>
    </lineage>
</organism>
<comment type="caution">
    <text evidence="1">The sequence shown here is derived from an EMBL/GenBank/DDBJ whole genome shotgun (WGS) entry which is preliminary data.</text>
</comment>
<evidence type="ECO:0000313" key="1">
    <source>
        <dbReference type="EMBL" id="GES02059.1"/>
    </source>
</evidence>
<sequence>MCHRCLPDLWDPARRPGLSYPWDLPILPDRSNHWRPSVRSRRSHPWDLPVRLSRRRLPGPSRPSVLSRLSRPSVPLVLLGLVVRHSPSRPRGLPAHSDRAARGVRTNRADRVRIYSTCFYTWKICTWSTSPCSGPSHGWATFGR</sequence>
<dbReference type="AlphaFoldDB" id="A0A5M3W185"/>
<protein>
    <submittedName>
        <fullName evidence="1">Uncharacterized protein</fullName>
    </submittedName>
</protein>
<proteinExistence type="predicted"/>
<gene>
    <name evidence="1" type="ORF">Acor_41240</name>
</gene>
<dbReference type="EMBL" id="BLAD01000055">
    <property type="protein sequence ID" value="GES02059.1"/>
    <property type="molecule type" value="Genomic_DNA"/>
</dbReference>
<name>A0A5M3W185_9ACTN</name>